<evidence type="ECO:0000313" key="2">
    <source>
        <dbReference type="EMBL" id="EAU53361.1"/>
    </source>
</evidence>
<accession>Q0EVR5</accession>
<feature type="transmembrane region" description="Helical" evidence="1">
    <location>
        <begin position="95"/>
        <end position="115"/>
    </location>
</feature>
<evidence type="ECO:0000313" key="3">
    <source>
        <dbReference type="Proteomes" id="UP000005297"/>
    </source>
</evidence>
<comment type="caution">
    <text evidence="2">The sequence shown here is derived from an EMBL/GenBank/DDBJ whole genome shotgun (WGS) entry which is preliminary data.</text>
</comment>
<dbReference type="InParanoid" id="Q0EVR5"/>
<dbReference type="EMBL" id="AATS01000027">
    <property type="protein sequence ID" value="EAU53361.1"/>
    <property type="molecule type" value="Genomic_DNA"/>
</dbReference>
<dbReference type="OrthoDB" id="9180625at2"/>
<keyword evidence="1" id="KW-1133">Transmembrane helix</keyword>
<evidence type="ECO:0000256" key="1">
    <source>
        <dbReference type="SAM" id="Phobius"/>
    </source>
</evidence>
<keyword evidence="3" id="KW-1185">Reference proteome</keyword>
<sequence length="142" mass="16248">MSKTKDENDVVQSTKVEWGENPADHYGYESDEERLEKRGMDDWELVEHIPESQKRIPKWFYGVIAGVLIVAFGLSLPFWGDRPGHARPWFTMGHVYALIYFIVAFIFIFFMVNLYGSDKGGRLDSDSENDDIDMPGHGGQGK</sequence>
<organism evidence="2 3">
    <name type="scientific">Mariprofundus ferrooxydans PV-1</name>
    <dbReference type="NCBI Taxonomy" id="314345"/>
    <lineage>
        <taxon>Bacteria</taxon>
        <taxon>Pseudomonadati</taxon>
        <taxon>Pseudomonadota</taxon>
        <taxon>Candidatius Mariprofundia</taxon>
        <taxon>Mariprofundales</taxon>
        <taxon>Mariprofundaceae</taxon>
        <taxon>Mariprofundus</taxon>
    </lineage>
</organism>
<proteinExistence type="predicted"/>
<keyword evidence="1" id="KW-0812">Transmembrane</keyword>
<dbReference type="eggNOG" id="ENOG50348SV">
    <property type="taxonomic scope" value="Bacteria"/>
</dbReference>
<dbReference type="AlphaFoldDB" id="Q0EVR5"/>
<dbReference type="HOGENOM" id="CLU_1814520_0_0_0"/>
<keyword evidence="1" id="KW-0472">Membrane</keyword>
<name>Q0EVR5_9PROT</name>
<dbReference type="STRING" id="314344.AL013_08260"/>
<reference evidence="2 3" key="1">
    <citation type="submission" date="2006-09" db="EMBL/GenBank/DDBJ databases">
        <authorList>
            <person name="Emerson D."/>
            <person name="Ferriera S."/>
            <person name="Johnson J."/>
            <person name="Kravitz S."/>
            <person name="Halpern A."/>
            <person name="Remington K."/>
            <person name="Beeson K."/>
            <person name="Tran B."/>
            <person name="Rogers Y.-H."/>
            <person name="Friedman R."/>
            <person name="Venter J.C."/>
        </authorList>
    </citation>
    <scope>NUCLEOTIDE SEQUENCE [LARGE SCALE GENOMIC DNA]</scope>
    <source>
        <strain evidence="2 3">PV-1</strain>
    </source>
</reference>
<gene>
    <name evidence="2" type="ORF">SPV1_07341</name>
</gene>
<dbReference type="Proteomes" id="UP000005297">
    <property type="component" value="Unassembled WGS sequence"/>
</dbReference>
<protein>
    <submittedName>
        <fullName evidence="2">Uncharacterized protein</fullName>
    </submittedName>
</protein>
<dbReference type="RefSeq" id="WP_009851755.1">
    <property type="nucleotide sequence ID" value="NZ_DS022295.1"/>
</dbReference>
<feature type="transmembrane region" description="Helical" evidence="1">
    <location>
        <begin position="59"/>
        <end position="80"/>
    </location>
</feature>